<keyword evidence="6 8" id="KW-1133">Transmembrane helix</keyword>
<evidence type="ECO:0000256" key="1">
    <source>
        <dbReference type="ARBA" id="ARBA00004429"/>
    </source>
</evidence>
<evidence type="ECO:0000256" key="6">
    <source>
        <dbReference type="ARBA" id="ARBA00022989"/>
    </source>
</evidence>
<comment type="similarity">
    <text evidence="2">Belongs to the GSP F family.</text>
</comment>
<dbReference type="InterPro" id="IPR003004">
    <property type="entry name" value="GspF/PilC"/>
</dbReference>
<comment type="caution">
    <text evidence="10">The sequence shown here is derived from an EMBL/GenBank/DDBJ whole genome shotgun (WGS) entry which is preliminary data.</text>
</comment>
<proteinExistence type="inferred from homology"/>
<dbReference type="GO" id="GO:0015628">
    <property type="term" value="P:protein secretion by the type II secretion system"/>
    <property type="evidence" value="ECO:0007669"/>
    <property type="project" value="TreeGrafter"/>
</dbReference>
<evidence type="ECO:0000256" key="3">
    <source>
        <dbReference type="ARBA" id="ARBA00022475"/>
    </source>
</evidence>
<keyword evidence="3" id="KW-1003">Cell membrane</keyword>
<name>A0A399DTG1_9DEIN</name>
<evidence type="ECO:0000256" key="8">
    <source>
        <dbReference type="SAM" id="Phobius"/>
    </source>
</evidence>
<evidence type="ECO:0000259" key="9">
    <source>
        <dbReference type="Pfam" id="PF00482"/>
    </source>
</evidence>
<evidence type="ECO:0000256" key="4">
    <source>
        <dbReference type="ARBA" id="ARBA00022519"/>
    </source>
</evidence>
<accession>A0A399DTG1</accession>
<dbReference type="EMBL" id="QWKX01000071">
    <property type="protein sequence ID" value="RIH75327.1"/>
    <property type="molecule type" value="Genomic_DNA"/>
</dbReference>
<dbReference type="PRINTS" id="PR00812">
    <property type="entry name" value="BCTERIALGSPF"/>
</dbReference>
<dbReference type="AlphaFoldDB" id="A0A399DTG1"/>
<dbReference type="Gene3D" id="1.20.81.30">
    <property type="entry name" value="Type II secretion system (T2SS), domain F"/>
    <property type="match status" value="2"/>
</dbReference>
<evidence type="ECO:0000313" key="11">
    <source>
        <dbReference type="Proteomes" id="UP000266089"/>
    </source>
</evidence>
<feature type="domain" description="Type II secretion system protein GspF" evidence="9">
    <location>
        <begin position="64"/>
        <end position="186"/>
    </location>
</feature>
<feature type="transmembrane region" description="Helical" evidence="8">
    <location>
        <begin position="163"/>
        <end position="189"/>
    </location>
</feature>
<dbReference type="Pfam" id="PF00482">
    <property type="entry name" value="T2SSF"/>
    <property type="match status" value="2"/>
</dbReference>
<dbReference type="GO" id="GO:0005886">
    <property type="term" value="C:plasma membrane"/>
    <property type="evidence" value="ECO:0007669"/>
    <property type="project" value="UniProtKB-SubCell"/>
</dbReference>
<gene>
    <name evidence="10" type="primary">epsF_2</name>
    <name evidence="10" type="ORF">Mcate_02291</name>
</gene>
<keyword evidence="7 8" id="KW-0472">Membrane</keyword>
<dbReference type="Proteomes" id="UP000266089">
    <property type="component" value="Unassembled WGS sequence"/>
</dbReference>
<feature type="transmembrane region" description="Helical" evidence="8">
    <location>
        <begin position="247"/>
        <end position="267"/>
    </location>
</feature>
<keyword evidence="4" id="KW-0997">Cell inner membrane</keyword>
<protein>
    <submittedName>
        <fullName evidence="10">Type II secretion system protein F</fullName>
    </submittedName>
</protein>
<dbReference type="InterPro" id="IPR018076">
    <property type="entry name" value="T2SS_GspF_dom"/>
</dbReference>
<dbReference type="PANTHER" id="PTHR30012">
    <property type="entry name" value="GENERAL SECRETION PATHWAY PROTEIN"/>
    <property type="match status" value="1"/>
</dbReference>
<feature type="transmembrane region" description="Helical" evidence="8">
    <location>
        <begin position="369"/>
        <end position="389"/>
    </location>
</feature>
<feature type="domain" description="Type II secretion system protein GspF" evidence="9">
    <location>
        <begin position="266"/>
        <end position="388"/>
    </location>
</feature>
<evidence type="ECO:0000313" key="10">
    <source>
        <dbReference type="EMBL" id="RIH75327.1"/>
    </source>
</evidence>
<keyword evidence="5 8" id="KW-0812">Transmembrane</keyword>
<comment type="subcellular location">
    <subcellularLocation>
        <location evidence="1">Cell inner membrane</location>
        <topology evidence="1">Multi-pass membrane protein</topology>
    </subcellularLocation>
</comment>
<evidence type="ECO:0000256" key="2">
    <source>
        <dbReference type="ARBA" id="ARBA00005745"/>
    </source>
</evidence>
<feature type="transmembrane region" description="Helical" evidence="8">
    <location>
        <begin position="216"/>
        <end position="235"/>
    </location>
</feature>
<evidence type="ECO:0000256" key="7">
    <source>
        <dbReference type="ARBA" id="ARBA00023136"/>
    </source>
</evidence>
<sequence length="399" mass="44186">MGLRFTYEATDAEGREIYRGVVEAASLREARTRIRAMGLFPLRLTQAPQRPLRKVPLPELVILTEQLATMVRAGVPLVQALHTLSLQAGSPSLREALRGLRERIEAGQGLARAMEDYPQVFPPLMRHLVAAGELGGSLEVVLQRLAEYLDKSYELQEKTRTALFYPGFVLGVLGVVVAVLLVFVIPVFAQLYRETGVALPGPTQFLLSSSAFFRQHGWWLLLIGLLLGYGLRLYWRTPEGAVRLDGWLLRIPLMGSILLKAGLARFARTLATLYAGGIRITEALEASRKVVGNAALAEAILRVEQSVQRGEALATGLAREPFFLPLFVRMVLVGEEAGRLEGMLNEIAFHLEREVDYSLKRLSSSIEPVLTLILGVVVLVVALALYLPLFDLSRVIRMR</sequence>
<reference evidence="10 11" key="1">
    <citation type="submission" date="2018-08" db="EMBL/GenBank/DDBJ databases">
        <title>Meiothermus cateniformans JCM 15151 genome sequencing project.</title>
        <authorList>
            <person name="Da Costa M.S."/>
            <person name="Albuquerque L."/>
            <person name="Raposo P."/>
            <person name="Froufe H.J.C."/>
            <person name="Barroso C.S."/>
            <person name="Egas C."/>
        </authorList>
    </citation>
    <scope>NUCLEOTIDE SEQUENCE [LARGE SCALE GENOMIC DNA]</scope>
    <source>
        <strain evidence="10 11">JCM 15151</strain>
    </source>
</reference>
<dbReference type="OrthoDB" id="9805682at2"/>
<organism evidence="10 11">
    <name type="scientific">Meiothermus taiwanensis</name>
    <dbReference type="NCBI Taxonomy" id="172827"/>
    <lineage>
        <taxon>Bacteria</taxon>
        <taxon>Thermotogati</taxon>
        <taxon>Deinococcota</taxon>
        <taxon>Deinococci</taxon>
        <taxon>Thermales</taxon>
        <taxon>Thermaceae</taxon>
        <taxon>Meiothermus</taxon>
    </lineage>
</organism>
<dbReference type="FunFam" id="1.20.81.30:FF:000001">
    <property type="entry name" value="Type II secretion system protein F"/>
    <property type="match status" value="2"/>
</dbReference>
<evidence type="ECO:0000256" key="5">
    <source>
        <dbReference type="ARBA" id="ARBA00022692"/>
    </source>
</evidence>
<dbReference type="RefSeq" id="WP_081698399.1">
    <property type="nucleotide sequence ID" value="NZ_JBHSXZ010000001.1"/>
</dbReference>
<dbReference type="InterPro" id="IPR042094">
    <property type="entry name" value="T2SS_GspF_sf"/>
</dbReference>
<dbReference type="PANTHER" id="PTHR30012:SF0">
    <property type="entry name" value="TYPE II SECRETION SYSTEM PROTEIN F-RELATED"/>
    <property type="match status" value="1"/>
</dbReference>